<proteinExistence type="predicted"/>
<evidence type="ECO:0000313" key="3">
    <source>
        <dbReference type="EMBL" id="CAJ0575937.1"/>
    </source>
</evidence>
<evidence type="ECO:0000256" key="1">
    <source>
        <dbReference type="PROSITE-ProRule" id="PRU01005"/>
    </source>
</evidence>
<dbReference type="Proteomes" id="UP001177023">
    <property type="component" value="Unassembled WGS sequence"/>
</dbReference>
<reference evidence="3" key="1">
    <citation type="submission" date="2023-06" db="EMBL/GenBank/DDBJ databases">
        <authorList>
            <person name="Delattre M."/>
        </authorList>
    </citation>
    <scope>NUCLEOTIDE SEQUENCE</scope>
    <source>
        <strain evidence="3">AF72</strain>
    </source>
</reference>
<dbReference type="InterPro" id="IPR003582">
    <property type="entry name" value="ShKT_dom"/>
</dbReference>
<evidence type="ECO:0000313" key="4">
    <source>
        <dbReference type="Proteomes" id="UP001177023"/>
    </source>
</evidence>
<name>A0AA36CXY9_9BILA</name>
<evidence type="ECO:0000259" key="2">
    <source>
        <dbReference type="PROSITE" id="PS51670"/>
    </source>
</evidence>
<dbReference type="Pfam" id="PF01549">
    <property type="entry name" value="ShK"/>
    <property type="match status" value="2"/>
</dbReference>
<dbReference type="PROSITE" id="PS51670">
    <property type="entry name" value="SHKT"/>
    <property type="match status" value="1"/>
</dbReference>
<dbReference type="EMBL" id="CATQJA010002641">
    <property type="protein sequence ID" value="CAJ0575937.1"/>
    <property type="molecule type" value="Genomic_DNA"/>
</dbReference>
<dbReference type="AlphaFoldDB" id="A0AA36CXY9"/>
<sequence>MIFPTVILLACASLASAELVTVISGGVNIGLPVGGLCPTGSFEALTPQGYIACYMDLKKCDLKILNPSPADQSGPSVGGECPTGYACIIGEICYSVMPTSTCVDKTTNCDLYLKNGFCRSKLYTAAQKKDSCCKTCKFDAACQDADPNCPLYEKNSKYCNGTTATEAQKVSTCRKTCGVC</sequence>
<protein>
    <recommendedName>
        <fullName evidence="2">ShKT domain-containing protein</fullName>
    </recommendedName>
</protein>
<keyword evidence="4" id="KW-1185">Reference proteome</keyword>
<feature type="non-terminal residue" evidence="3">
    <location>
        <position position="180"/>
    </location>
</feature>
<comment type="caution">
    <text evidence="3">The sequence shown here is derived from an EMBL/GenBank/DDBJ whole genome shotgun (WGS) entry which is preliminary data.</text>
</comment>
<gene>
    <name evidence="3" type="ORF">MSPICULIGERA_LOCUS14237</name>
</gene>
<feature type="domain" description="ShKT" evidence="2">
    <location>
        <begin position="102"/>
        <end position="142"/>
    </location>
</feature>
<accession>A0AA36CXY9</accession>
<organism evidence="3 4">
    <name type="scientific">Mesorhabditis spiculigera</name>
    <dbReference type="NCBI Taxonomy" id="96644"/>
    <lineage>
        <taxon>Eukaryota</taxon>
        <taxon>Metazoa</taxon>
        <taxon>Ecdysozoa</taxon>
        <taxon>Nematoda</taxon>
        <taxon>Chromadorea</taxon>
        <taxon>Rhabditida</taxon>
        <taxon>Rhabditina</taxon>
        <taxon>Rhabditomorpha</taxon>
        <taxon>Rhabditoidea</taxon>
        <taxon>Rhabditidae</taxon>
        <taxon>Mesorhabditinae</taxon>
        <taxon>Mesorhabditis</taxon>
    </lineage>
</organism>
<dbReference type="SMART" id="SM00254">
    <property type="entry name" value="ShKT"/>
    <property type="match status" value="2"/>
</dbReference>
<comment type="caution">
    <text evidence="1">Lacks conserved residue(s) required for the propagation of feature annotation.</text>
</comment>